<organism evidence="3 4">
    <name type="scientific">Haloarcula rubra</name>
    <dbReference type="NCBI Taxonomy" id="2487747"/>
    <lineage>
        <taxon>Archaea</taxon>
        <taxon>Methanobacteriati</taxon>
        <taxon>Methanobacteriota</taxon>
        <taxon>Stenosarchaea group</taxon>
        <taxon>Halobacteria</taxon>
        <taxon>Halobacteriales</taxon>
        <taxon>Haloarculaceae</taxon>
        <taxon>Haloarcula</taxon>
    </lineage>
</organism>
<evidence type="ECO:0000313" key="3">
    <source>
        <dbReference type="EMBL" id="MBX0322128.1"/>
    </source>
</evidence>
<dbReference type="EMBL" id="RKLR01000001">
    <property type="protein sequence ID" value="MBX0322128.1"/>
    <property type="molecule type" value="Genomic_DNA"/>
</dbReference>
<keyword evidence="1" id="KW-1133">Transmembrane helix</keyword>
<evidence type="ECO:0000259" key="2">
    <source>
        <dbReference type="Pfam" id="PF25939"/>
    </source>
</evidence>
<comment type="caution">
    <text evidence="3">The sequence shown here is derived from an EMBL/GenBank/DDBJ whole genome shotgun (WGS) entry which is preliminary data.</text>
</comment>
<keyword evidence="1" id="KW-0812">Transmembrane</keyword>
<accession>A0AAW4PM72</accession>
<dbReference type="RefSeq" id="WP_220617102.1">
    <property type="nucleotide sequence ID" value="NZ_RKLR01000001.1"/>
</dbReference>
<feature type="transmembrane region" description="Helical" evidence="1">
    <location>
        <begin position="46"/>
        <end position="63"/>
    </location>
</feature>
<protein>
    <recommendedName>
        <fullName evidence="2">DUF7982 domain-containing protein</fullName>
    </recommendedName>
</protein>
<gene>
    <name evidence="3" type="ORF">EGH21_03680</name>
</gene>
<dbReference type="AlphaFoldDB" id="A0AAW4PM72"/>
<dbReference type="Pfam" id="PF25939">
    <property type="entry name" value="DUF7982"/>
    <property type="match status" value="2"/>
</dbReference>
<sequence length="216" mass="22225">MDSTHASAGGRLRDRFGDRNPVPVFALVGVGLVAAGVAVAPFQTLLFAWGGTALFAALLLQFVTTERTVPARVASDLAVAMGANARRLAGDGPPEYVPDGESVTLTADGRDTHVDPVGVRLLATLDAPGTDDPADRLPALVDCLVADLELADSATGHTTADGAEVTVTGPAVGTDALFDHPVVSVVGVGLARAVGRPVRVEPTVEDDRLVVTCRWD</sequence>
<feature type="domain" description="DUF7982" evidence="2">
    <location>
        <begin position="17"/>
        <end position="90"/>
    </location>
</feature>
<evidence type="ECO:0000256" key="1">
    <source>
        <dbReference type="SAM" id="Phobius"/>
    </source>
</evidence>
<dbReference type="InterPro" id="IPR058288">
    <property type="entry name" value="DUF7982"/>
</dbReference>
<keyword evidence="4" id="KW-1185">Reference proteome</keyword>
<dbReference type="Proteomes" id="UP001430377">
    <property type="component" value="Unassembled WGS sequence"/>
</dbReference>
<feature type="transmembrane region" description="Helical" evidence="1">
    <location>
        <begin position="21"/>
        <end position="40"/>
    </location>
</feature>
<evidence type="ECO:0000313" key="4">
    <source>
        <dbReference type="Proteomes" id="UP001430377"/>
    </source>
</evidence>
<name>A0AAW4PM72_9EURY</name>
<feature type="domain" description="DUF7982" evidence="2">
    <location>
        <begin position="103"/>
        <end position="215"/>
    </location>
</feature>
<keyword evidence="1" id="KW-0472">Membrane</keyword>
<proteinExistence type="predicted"/>
<reference evidence="3 4" key="1">
    <citation type="submission" date="2021-06" db="EMBL/GenBank/DDBJ databases">
        <title>Halomicroarcula sp. a new haloarchaeum isolated from saline soil.</title>
        <authorList>
            <person name="Duran-Viseras A."/>
            <person name="Sanchez-Porro C."/>
            <person name="Ventosa A."/>
        </authorList>
    </citation>
    <scope>NUCLEOTIDE SEQUENCE [LARGE SCALE GENOMIC DNA]</scope>
    <source>
        <strain evidence="3 4">F13</strain>
    </source>
</reference>